<dbReference type="PANTHER" id="PTHR23420">
    <property type="entry name" value="ADENOSYLHOMOCYSTEINASE"/>
    <property type="match status" value="1"/>
</dbReference>
<comment type="caution">
    <text evidence="11">The sequence shown here is derived from an EMBL/GenBank/DDBJ whole genome shotgun (WGS) entry which is preliminary data.</text>
</comment>
<dbReference type="InterPro" id="IPR015878">
    <property type="entry name" value="Ado_hCys_hydrolase_NAD-bd"/>
</dbReference>
<reference evidence="11 12" key="1">
    <citation type="submission" date="2017-06" db="EMBL/GenBank/DDBJ databases">
        <title>Draft Genome Sequence of Natranaerobius trueperi halophilic, alkalithermophilic bacteria from soda lakes.</title>
        <authorList>
            <person name="Zhao B."/>
        </authorList>
    </citation>
    <scope>NUCLEOTIDE SEQUENCE [LARGE SCALE GENOMIC DNA]</scope>
    <source>
        <strain evidence="11 12">DSM 18760</strain>
    </source>
</reference>
<dbReference type="EMBL" id="NIQC01000016">
    <property type="protein sequence ID" value="OWZ83530.1"/>
    <property type="molecule type" value="Genomic_DNA"/>
</dbReference>
<dbReference type="FunFam" id="3.40.50.720:FF:000004">
    <property type="entry name" value="Adenosylhomocysteinase"/>
    <property type="match status" value="1"/>
</dbReference>
<feature type="binding site" evidence="5 7">
    <location>
        <position position="241"/>
    </location>
    <ligand>
        <name>NAD(+)</name>
        <dbReference type="ChEBI" id="CHEBI:57540"/>
    </ligand>
</feature>
<dbReference type="NCBIfam" id="TIGR00936">
    <property type="entry name" value="ahcY"/>
    <property type="match status" value="1"/>
</dbReference>
<organism evidence="11 12">
    <name type="scientific">Natranaerobius trueperi</name>
    <dbReference type="NCBI Taxonomy" id="759412"/>
    <lineage>
        <taxon>Bacteria</taxon>
        <taxon>Bacillati</taxon>
        <taxon>Bacillota</taxon>
        <taxon>Clostridia</taxon>
        <taxon>Natranaerobiales</taxon>
        <taxon>Natranaerobiaceae</taxon>
        <taxon>Natranaerobius</taxon>
    </lineage>
</organism>
<evidence type="ECO:0000256" key="4">
    <source>
        <dbReference type="ARBA" id="ARBA00023027"/>
    </source>
</evidence>
<accession>A0A226BZH8</accession>
<keyword evidence="2 5" id="KW-0554">One-carbon metabolism</keyword>
<evidence type="ECO:0000256" key="3">
    <source>
        <dbReference type="ARBA" id="ARBA00022801"/>
    </source>
</evidence>
<dbReference type="Gene3D" id="3.40.50.1480">
    <property type="entry name" value="Adenosylhomocysteinase-like"/>
    <property type="match status" value="1"/>
</dbReference>
<dbReference type="SMART" id="SM00997">
    <property type="entry name" value="AdoHcyase_NAD"/>
    <property type="match status" value="1"/>
</dbReference>
<dbReference type="AlphaFoldDB" id="A0A226BZH8"/>
<dbReference type="PANTHER" id="PTHR23420:SF0">
    <property type="entry name" value="ADENOSYLHOMOCYSTEINASE"/>
    <property type="match status" value="1"/>
</dbReference>
<keyword evidence="3 5" id="KW-0378">Hydrolase</keyword>
<dbReference type="SUPFAM" id="SSF51735">
    <property type="entry name" value="NAD(P)-binding Rossmann-fold domains"/>
    <property type="match status" value="1"/>
</dbReference>
<name>A0A226BZH8_9FIRM</name>
<dbReference type="Pfam" id="PF00670">
    <property type="entry name" value="AdoHcyase_NAD"/>
    <property type="match status" value="1"/>
</dbReference>
<feature type="binding site" evidence="5 6">
    <location>
        <position position="57"/>
    </location>
    <ligand>
        <name>substrate</name>
    </ligand>
</feature>
<feature type="binding site" evidence="5 6">
    <location>
        <position position="188"/>
    </location>
    <ligand>
        <name>substrate</name>
    </ligand>
</feature>
<keyword evidence="4 5" id="KW-0520">NAD</keyword>
<evidence type="ECO:0000313" key="11">
    <source>
        <dbReference type="EMBL" id="OWZ83530.1"/>
    </source>
</evidence>
<comment type="similarity">
    <text evidence="1 5 9">Belongs to the adenosylhomocysteinase family.</text>
</comment>
<dbReference type="Proteomes" id="UP000214588">
    <property type="component" value="Unassembled WGS sequence"/>
</dbReference>
<dbReference type="HAMAP" id="MF_00563">
    <property type="entry name" value="AdoHcyase"/>
    <property type="match status" value="1"/>
</dbReference>
<gene>
    <name evidence="5" type="primary">ahcY</name>
    <name evidence="11" type="ORF">CDO51_07955</name>
</gene>
<dbReference type="GO" id="GO:0005829">
    <property type="term" value="C:cytosol"/>
    <property type="evidence" value="ECO:0007669"/>
    <property type="project" value="TreeGrafter"/>
</dbReference>
<evidence type="ECO:0000313" key="12">
    <source>
        <dbReference type="Proteomes" id="UP000214588"/>
    </source>
</evidence>
<keyword evidence="5" id="KW-0963">Cytoplasm</keyword>
<comment type="catalytic activity">
    <reaction evidence="5 8">
        <text>S-adenosyl-L-homocysteine + H2O = L-homocysteine + adenosine</text>
        <dbReference type="Rhea" id="RHEA:21708"/>
        <dbReference type="ChEBI" id="CHEBI:15377"/>
        <dbReference type="ChEBI" id="CHEBI:16335"/>
        <dbReference type="ChEBI" id="CHEBI:57856"/>
        <dbReference type="ChEBI" id="CHEBI:58199"/>
        <dbReference type="EC" id="3.13.2.1"/>
    </reaction>
</comment>
<dbReference type="PIRSF" id="PIRSF001109">
    <property type="entry name" value="Ad_hcy_hydrolase"/>
    <property type="match status" value="1"/>
</dbReference>
<dbReference type="GO" id="GO:0006730">
    <property type="term" value="P:one-carbon metabolic process"/>
    <property type="evidence" value="ECO:0007669"/>
    <property type="project" value="UniProtKB-UniRule"/>
</dbReference>
<evidence type="ECO:0000256" key="1">
    <source>
        <dbReference type="ARBA" id="ARBA00007122"/>
    </source>
</evidence>
<feature type="binding site" evidence="5 7">
    <location>
        <position position="344"/>
    </location>
    <ligand>
        <name>NAD(+)</name>
        <dbReference type="ChEBI" id="CHEBI:57540"/>
    </ligand>
</feature>
<comment type="subcellular location">
    <subcellularLocation>
        <location evidence="5">Cytoplasm</location>
    </subcellularLocation>
</comment>
<feature type="binding site" evidence="5">
    <location>
        <position position="189"/>
    </location>
    <ligand>
        <name>NAD(+)</name>
        <dbReference type="ChEBI" id="CHEBI:57540"/>
    </ligand>
</feature>
<proteinExistence type="inferred from homology"/>
<dbReference type="UniPathway" id="UPA00314">
    <property type="reaction ID" value="UER00076"/>
</dbReference>
<dbReference type="NCBIfam" id="NF004005">
    <property type="entry name" value="PRK05476.2-3"/>
    <property type="match status" value="1"/>
</dbReference>
<feature type="domain" description="S-adenosyl-L-homocysteine hydrolase NAD binding" evidence="10">
    <location>
        <begin position="189"/>
        <end position="350"/>
    </location>
</feature>
<sequence length="422" mass="46191">MFEGGFILSSEVNLKEAGKQKIEWARNRMPVLESISKRWSQEKPLAGVKVGACLHVTSKTANLLITLIDGGADVSLCGSNPLSTQDDVAKALNEVYGVPTYAKRGEDKESFYNRILTVLDMKPDITVDDGADLINTLHSERTELLKNVLGGTEETTTGVTRLKAMAKDNRLNYPVIAVNDAMTKHMFDNRYGTGQSTIDGLMRATNYLLAGAKFVVVGYGWCGRGVAKDAKGLGARVTVVEVDPVRALEASLDGFDVKSMDRAAAKADFIVTTTGNKNVVDKHHLEQIKDGCILSNAGHFNVEINIEALEEMSNGKQTVRKDVEEYQLNNGKKVYTIGEGRLVNLSAGEGHPADVMDMSFSNQALSVEYIAKGDHNLKNDVYSVPKHIDESIAKLKLEAMGMELERLTSEQVEYLNSWKIGT</sequence>
<comment type="cofactor">
    <cofactor evidence="5 7 8">
        <name>NAD(+)</name>
        <dbReference type="ChEBI" id="CHEBI:57540"/>
    </cofactor>
    <text evidence="5 7 8">Binds 1 NAD(+) per subunit.</text>
</comment>
<dbReference type="Pfam" id="PF05221">
    <property type="entry name" value="AdoHcyase"/>
    <property type="match status" value="2"/>
</dbReference>
<keyword evidence="12" id="KW-1185">Reference proteome</keyword>
<feature type="binding site" evidence="5 6">
    <location>
        <position position="129"/>
    </location>
    <ligand>
        <name>substrate</name>
    </ligand>
</feature>
<feature type="binding site" evidence="5">
    <location>
        <begin position="218"/>
        <end position="223"/>
    </location>
    <ligand>
        <name>NAD(+)</name>
        <dbReference type="ChEBI" id="CHEBI:57540"/>
    </ligand>
</feature>
<dbReference type="InterPro" id="IPR000043">
    <property type="entry name" value="Adenosylhomocysteinase-like"/>
</dbReference>
<evidence type="ECO:0000256" key="9">
    <source>
        <dbReference type="RuleBase" id="RU004166"/>
    </source>
</evidence>
<comment type="function">
    <text evidence="5">May play a key role in the regulation of the intracellular concentration of adenosylhomocysteine.</text>
</comment>
<dbReference type="SUPFAM" id="SSF52283">
    <property type="entry name" value="Formate/glycerate dehydrogenase catalytic domain-like"/>
    <property type="match status" value="1"/>
</dbReference>
<evidence type="ECO:0000259" key="10">
    <source>
        <dbReference type="SMART" id="SM00997"/>
    </source>
</evidence>
<dbReference type="Gene3D" id="3.40.50.720">
    <property type="entry name" value="NAD(P)-binding Rossmann-like Domain"/>
    <property type="match status" value="1"/>
</dbReference>
<dbReference type="GO" id="GO:0033353">
    <property type="term" value="P:S-adenosylmethionine cycle"/>
    <property type="evidence" value="ECO:0007669"/>
    <property type="project" value="TreeGrafter"/>
</dbReference>
<protein>
    <recommendedName>
        <fullName evidence="5">Adenosylhomocysteinase</fullName>
        <ecNumber evidence="5">3.13.2.1</ecNumber>
    </recommendedName>
    <alternativeName>
        <fullName evidence="5">S-adenosyl-L-homocysteine hydrolase</fullName>
        <shortName evidence="5">AdoHcyase</shortName>
    </alternativeName>
</protein>
<comment type="pathway">
    <text evidence="5 8">Amino-acid biosynthesis; L-homocysteine biosynthesis; L-homocysteine from S-adenosyl-L-homocysteine: step 1/1.</text>
</comment>
<dbReference type="InterPro" id="IPR036291">
    <property type="entry name" value="NAD(P)-bd_dom_sf"/>
</dbReference>
<feature type="binding site" evidence="5 6">
    <location>
        <position position="154"/>
    </location>
    <ligand>
        <name>substrate</name>
    </ligand>
</feature>
<dbReference type="OrthoDB" id="9802717at2"/>
<dbReference type="CDD" id="cd00401">
    <property type="entry name" value="SAHH"/>
    <property type="match status" value="1"/>
</dbReference>
<evidence type="ECO:0000256" key="5">
    <source>
        <dbReference type="HAMAP-Rule" id="MF_00563"/>
    </source>
</evidence>
<dbReference type="SMART" id="SM00996">
    <property type="entry name" value="AdoHcyase"/>
    <property type="match status" value="1"/>
</dbReference>
<dbReference type="GO" id="GO:0071269">
    <property type="term" value="P:L-homocysteine biosynthetic process"/>
    <property type="evidence" value="ECO:0007669"/>
    <property type="project" value="UniProtKB-UniRule"/>
</dbReference>
<feature type="binding site" evidence="5 6">
    <location>
        <position position="184"/>
    </location>
    <ligand>
        <name>substrate</name>
    </ligand>
</feature>
<feature type="binding site" evidence="5">
    <location>
        <position position="276"/>
    </location>
    <ligand>
        <name>NAD(+)</name>
        <dbReference type="ChEBI" id="CHEBI:57540"/>
    </ligand>
</feature>
<feature type="binding site" evidence="5 7">
    <location>
        <begin position="155"/>
        <end position="157"/>
    </location>
    <ligand>
        <name>NAD(+)</name>
        <dbReference type="ChEBI" id="CHEBI:57540"/>
    </ligand>
</feature>
<evidence type="ECO:0000256" key="6">
    <source>
        <dbReference type="PIRSR" id="PIRSR001109-1"/>
    </source>
</evidence>
<evidence type="ECO:0000256" key="2">
    <source>
        <dbReference type="ARBA" id="ARBA00022563"/>
    </source>
</evidence>
<dbReference type="InterPro" id="IPR042172">
    <property type="entry name" value="Adenosylhomocyst_ase-like_sf"/>
</dbReference>
<feature type="binding site" evidence="7">
    <location>
        <begin position="220"/>
        <end position="225"/>
    </location>
    <ligand>
        <name>NAD(+)</name>
        <dbReference type="ChEBI" id="CHEBI:57540"/>
    </ligand>
</feature>
<evidence type="ECO:0000256" key="7">
    <source>
        <dbReference type="PIRSR" id="PIRSR001109-2"/>
    </source>
</evidence>
<dbReference type="EC" id="3.13.2.1" evidence="5"/>
<dbReference type="GO" id="GO:0004013">
    <property type="term" value="F:adenosylhomocysteinase activity"/>
    <property type="evidence" value="ECO:0007669"/>
    <property type="project" value="UniProtKB-UniRule"/>
</dbReference>
<evidence type="ECO:0000256" key="8">
    <source>
        <dbReference type="RuleBase" id="RU000548"/>
    </source>
</evidence>
<feature type="binding site" evidence="7">
    <location>
        <position position="351"/>
    </location>
    <ligand>
        <name>NAD(+)</name>
        <dbReference type="ChEBI" id="CHEBI:57540"/>
    </ligand>
</feature>
<feature type="binding site" evidence="5 7">
    <location>
        <begin position="297"/>
        <end position="299"/>
    </location>
    <ligand>
        <name>NAD(+)</name>
        <dbReference type="ChEBI" id="CHEBI:57540"/>
    </ligand>
</feature>